<dbReference type="AlphaFoldDB" id="U9SJK5"/>
<proteinExistence type="predicted"/>
<accession>U9SJK5</accession>
<gene>
    <name evidence="1" type="ORF">GLOINDRAFT_13022</name>
</gene>
<protein>
    <submittedName>
        <fullName evidence="1">Uncharacterized protein</fullName>
    </submittedName>
</protein>
<name>U9SJK5_RHIID</name>
<organism evidence="1">
    <name type="scientific">Rhizophagus irregularis (strain DAOM 181602 / DAOM 197198 / MUCL 43194)</name>
    <name type="common">Arbuscular mycorrhizal fungus</name>
    <name type="synonym">Glomus intraradices</name>
    <dbReference type="NCBI Taxonomy" id="747089"/>
    <lineage>
        <taxon>Eukaryota</taxon>
        <taxon>Fungi</taxon>
        <taxon>Fungi incertae sedis</taxon>
        <taxon>Mucoromycota</taxon>
        <taxon>Glomeromycotina</taxon>
        <taxon>Glomeromycetes</taxon>
        <taxon>Glomerales</taxon>
        <taxon>Glomeraceae</taxon>
        <taxon>Rhizophagus</taxon>
    </lineage>
</organism>
<dbReference type="EMBL" id="KI300765">
    <property type="protein sequence ID" value="ERZ96029.1"/>
    <property type="molecule type" value="Genomic_DNA"/>
</dbReference>
<reference evidence="1" key="1">
    <citation type="submission" date="2013-07" db="EMBL/GenBank/DDBJ databases">
        <title>The genome of an arbuscular mycorrhizal fungus provides insights into the evolution of the oldest plant symbiosis.</title>
        <authorList>
            <consortium name="DOE Joint Genome Institute"/>
            <person name="Tisserant E."/>
            <person name="Malbreil M."/>
            <person name="Kuo A."/>
            <person name="Kohler A."/>
            <person name="Symeonidi A."/>
            <person name="Balestrini R."/>
            <person name="Charron P."/>
            <person name="Duensing N."/>
            <person name="Frei-dit-Frey N."/>
            <person name="Gianinazzi-Pearson V."/>
            <person name="Gilbert B."/>
            <person name="Handa Y."/>
            <person name="Hijri M."/>
            <person name="Kaul R."/>
            <person name="Kawaguchi M."/>
            <person name="Krajinski F."/>
            <person name="Lammers P."/>
            <person name="Lapierre D."/>
            <person name="Masclaux F.G."/>
            <person name="Murat C."/>
            <person name="Morin E."/>
            <person name="Ndikumana S."/>
            <person name="Pagni M."/>
            <person name="Petitpierre D."/>
            <person name="Requena N."/>
            <person name="Rosikiewicz P."/>
            <person name="Riley R."/>
            <person name="Saito K."/>
            <person name="San Clemente H."/>
            <person name="Shapiro H."/>
            <person name="van Tuinen D."/>
            <person name="Becard G."/>
            <person name="Bonfante P."/>
            <person name="Paszkowski U."/>
            <person name="Shachar-Hill Y."/>
            <person name="Young J.P."/>
            <person name="Sanders I.R."/>
            <person name="Henrissat B."/>
            <person name="Rensing S.A."/>
            <person name="Grigoriev I.V."/>
            <person name="Corradi N."/>
            <person name="Roux C."/>
            <person name="Martin F."/>
        </authorList>
    </citation>
    <scope>NUCLEOTIDE SEQUENCE</scope>
    <source>
        <strain evidence="1">DAOM 197198</strain>
    </source>
</reference>
<evidence type="ECO:0000313" key="1">
    <source>
        <dbReference type="EMBL" id="ERZ96029.1"/>
    </source>
</evidence>
<sequence>MYLELKELREKFETHINKIVSIEGESIDLTNVISSSKENVQTSNVGLFSEEDF</sequence>
<dbReference type="HOGENOM" id="CLU_3069933_0_0_1"/>